<dbReference type="AlphaFoldDB" id="A0A1I3TLU9"/>
<dbReference type="GO" id="GO:0005886">
    <property type="term" value="C:plasma membrane"/>
    <property type="evidence" value="ECO:0007669"/>
    <property type="project" value="UniProtKB-SubCell"/>
</dbReference>
<dbReference type="GO" id="GO:0008381">
    <property type="term" value="F:mechanosensitive monoatomic ion channel activity"/>
    <property type="evidence" value="ECO:0007669"/>
    <property type="project" value="InterPro"/>
</dbReference>
<feature type="domain" description="Mechanosensitive ion channel MscS" evidence="11">
    <location>
        <begin position="202"/>
        <end position="270"/>
    </location>
</feature>
<evidence type="ECO:0000256" key="10">
    <source>
        <dbReference type="SAM" id="Phobius"/>
    </source>
</evidence>
<evidence type="ECO:0000256" key="8">
    <source>
        <dbReference type="ARBA" id="ARBA00093630"/>
    </source>
</evidence>
<dbReference type="OrthoDB" id="9775207at2"/>
<feature type="transmembrane region" description="Helical" evidence="10">
    <location>
        <begin position="183"/>
        <end position="200"/>
    </location>
</feature>
<dbReference type="PANTHER" id="PTHR30414:SF0">
    <property type="entry name" value="MINICONDUCTANCE MECHANOSENSITIVE CHANNEL YBDG"/>
    <property type="match status" value="1"/>
</dbReference>
<evidence type="ECO:0000256" key="4">
    <source>
        <dbReference type="ARBA" id="ARBA00022692"/>
    </source>
</evidence>
<evidence type="ECO:0000313" key="12">
    <source>
        <dbReference type="EMBL" id="SFJ71542.1"/>
    </source>
</evidence>
<feature type="transmembrane region" description="Helical" evidence="10">
    <location>
        <begin position="157"/>
        <end position="177"/>
    </location>
</feature>
<gene>
    <name evidence="12" type="ORF">SAMN04487893_11416</name>
</gene>
<dbReference type="GO" id="GO:0071470">
    <property type="term" value="P:cellular response to osmotic stress"/>
    <property type="evidence" value="ECO:0007669"/>
    <property type="project" value="InterPro"/>
</dbReference>
<evidence type="ECO:0000256" key="5">
    <source>
        <dbReference type="ARBA" id="ARBA00022989"/>
    </source>
</evidence>
<keyword evidence="5 10" id="KW-1133">Transmembrane helix</keyword>
<name>A0A1I3TLU9_9FLAO</name>
<organism evidence="12 13">
    <name type="scientific">Myroides guanonis</name>
    <dbReference type="NCBI Taxonomy" id="1150112"/>
    <lineage>
        <taxon>Bacteria</taxon>
        <taxon>Pseudomonadati</taxon>
        <taxon>Bacteroidota</taxon>
        <taxon>Flavobacteriia</taxon>
        <taxon>Flavobacteriales</taxon>
        <taxon>Flavobacteriaceae</taxon>
        <taxon>Myroides</taxon>
    </lineage>
</organism>
<dbReference type="RefSeq" id="WP_090680218.1">
    <property type="nucleotide sequence ID" value="NZ_FORU01000014.1"/>
</dbReference>
<dbReference type="FunFam" id="2.30.30.60:FF:000002">
    <property type="entry name" value="Mechanosensitive ion channel family protein"/>
    <property type="match status" value="1"/>
</dbReference>
<keyword evidence="7 10" id="KW-0472">Membrane</keyword>
<reference evidence="13" key="1">
    <citation type="submission" date="2016-10" db="EMBL/GenBank/DDBJ databases">
        <authorList>
            <person name="Varghese N."/>
            <person name="Submissions S."/>
        </authorList>
    </citation>
    <scope>NUCLEOTIDE SEQUENCE [LARGE SCALE GENOMIC DNA]</scope>
    <source>
        <strain evidence="13">DSM 26542</strain>
    </source>
</reference>
<dbReference type="Pfam" id="PF00924">
    <property type="entry name" value="MS_channel_2nd"/>
    <property type="match status" value="1"/>
</dbReference>
<keyword evidence="6" id="KW-0346">Stress response</keyword>
<dbReference type="PANTHER" id="PTHR30414">
    <property type="entry name" value="MINICONDUCTANCE MECHANOSENSITIVE CHANNEL YBDG"/>
    <property type="match status" value="1"/>
</dbReference>
<keyword evidence="4 10" id="KW-0812">Transmembrane</keyword>
<dbReference type="STRING" id="1150112.SAMN04487893_11416"/>
<dbReference type="InterPro" id="IPR030192">
    <property type="entry name" value="YbdG"/>
</dbReference>
<dbReference type="Proteomes" id="UP000243887">
    <property type="component" value="Unassembled WGS sequence"/>
</dbReference>
<evidence type="ECO:0000256" key="3">
    <source>
        <dbReference type="ARBA" id="ARBA00022519"/>
    </source>
</evidence>
<proteinExistence type="predicted"/>
<keyword evidence="2" id="KW-1003">Cell membrane</keyword>
<keyword evidence="3" id="KW-0997">Cell inner membrane</keyword>
<evidence type="ECO:0000256" key="9">
    <source>
        <dbReference type="ARBA" id="ARBA00093659"/>
    </source>
</evidence>
<dbReference type="InterPro" id="IPR006685">
    <property type="entry name" value="MscS_channel_2nd"/>
</dbReference>
<protein>
    <recommendedName>
        <fullName evidence="8">Mechanosensing system component YbdG</fullName>
    </recommendedName>
    <alternativeName>
        <fullName evidence="9">Mechanosensitive channel homolog YbdG</fullName>
    </alternativeName>
</protein>
<dbReference type="SUPFAM" id="SSF50182">
    <property type="entry name" value="Sm-like ribonucleoproteins"/>
    <property type="match status" value="1"/>
</dbReference>
<feature type="transmembrane region" description="Helical" evidence="10">
    <location>
        <begin position="32"/>
        <end position="57"/>
    </location>
</feature>
<keyword evidence="13" id="KW-1185">Reference proteome</keyword>
<dbReference type="EMBL" id="FORU01000014">
    <property type="protein sequence ID" value="SFJ71542.1"/>
    <property type="molecule type" value="Genomic_DNA"/>
</dbReference>
<feature type="transmembrane region" description="Helical" evidence="10">
    <location>
        <begin position="92"/>
        <end position="113"/>
    </location>
</feature>
<accession>A0A1I3TLU9</accession>
<dbReference type="InterPro" id="IPR023408">
    <property type="entry name" value="MscS_beta-dom_sf"/>
</dbReference>
<feature type="transmembrane region" description="Helical" evidence="10">
    <location>
        <begin position="119"/>
        <end position="136"/>
    </location>
</feature>
<sequence length="431" mass="49602">MQDSVQFVDDKALHFMYSWCYQKLALLQLSDYYTHFITSAVLLILIGCSLLIIDFVIRRIILRLLKSYILKSKTKLDDIIVANKVFDYGVHLIPLTIAINFFPFVFIGFPNLIKSIEKLISLVLIITVLLFIRSILKSLKDFAKTRPSLADKPLDSYFQVISIIMYFFAGISIFVLFTGKSPVDFLLSLGAASAILMLVFKDTIMGFVASIQVSSNDMIRVGDWIEMSKFGADGTVLEINLNTVKVQNFDKTITTIPTHLLISDSFKNYRGMQNSGGRRIKRAINIKISSIRFLDPEEIEELKKIRILAPYIEERSLEIENYNRETQADPAMPVNGRRMTNVGLFRAYVLRYAQQNPNIHKEHALMVRQLQPTEHGLPIELYMFTNDIRWVFYETILSDLFDHLFASTKYFKLEVFESPASDDLRNIKLPQ</sequence>
<evidence type="ECO:0000256" key="2">
    <source>
        <dbReference type="ARBA" id="ARBA00022475"/>
    </source>
</evidence>
<comment type="subcellular location">
    <subcellularLocation>
        <location evidence="1">Cell inner membrane</location>
        <topology evidence="1">Multi-pass membrane protein</topology>
    </subcellularLocation>
</comment>
<evidence type="ECO:0000256" key="6">
    <source>
        <dbReference type="ARBA" id="ARBA00023016"/>
    </source>
</evidence>
<dbReference type="InterPro" id="IPR010920">
    <property type="entry name" value="LSM_dom_sf"/>
</dbReference>
<evidence type="ECO:0000256" key="1">
    <source>
        <dbReference type="ARBA" id="ARBA00004429"/>
    </source>
</evidence>
<evidence type="ECO:0000259" key="11">
    <source>
        <dbReference type="Pfam" id="PF00924"/>
    </source>
</evidence>
<evidence type="ECO:0000256" key="7">
    <source>
        <dbReference type="ARBA" id="ARBA00023136"/>
    </source>
</evidence>
<dbReference type="Gene3D" id="2.30.30.60">
    <property type="match status" value="1"/>
</dbReference>
<evidence type="ECO:0000313" key="13">
    <source>
        <dbReference type="Proteomes" id="UP000243887"/>
    </source>
</evidence>